<gene>
    <name evidence="2" type="ORF">S06H3_66018</name>
</gene>
<protein>
    <submittedName>
        <fullName evidence="2">Uncharacterized protein</fullName>
    </submittedName>
</protein>
<proteinExistence type="predicted"/>
<name>X1Q389_9ZZZZ</name>
<comment type="caution">
    <text evidence="2">The sequence shown here is derived from an EMBL/GenBank/DDBJ whole genome shotgun (WGS) entry which is preliminary data.</text>
</comment>
<feature type="non-terminal residue" evidence="2">
    <location>
        <position position="75"/>
    </location>
</feature>
<evidence type="ECO:0000313" key="2">
    <source>
        <dbReference type="EMBL" id="GAI62967.1"/>
    </source>
</evidence>
<sequence length="75" mass="8045">EEMVVEPATSESLKVESTVPAELVEAQAEPVADKSAEVVPAVKMEEKPAKPRRRRKVETVTSAEPGEDTAAVEVT</sequence>
<feature type="region of interest" description="Disordered" evidence="1">
    <location>
        <begin position="45"/>
        <end position="75"/>
    </location>
</feature>
<dbReference type="AlphaFoldDB" id="X1Q389"/>
<dbReference type="EMBL" id="BARV01044751">
    <property type="protein sequence ID" value="GAI62967.1"/>
    <property type="molecule type" value="Genomic_DNA"/>
</dbReference>
<organism evidence="2">
    <name type="scientific">marine sediment metagenome</name>
    <dbReference type="NCBI Taxonomy" id="412755"/>
    <lineage>
        <taxon>unclassified sequences</taxon>
        <taxon>metagenomes</taxon>
        <taxon>ecological metagenomes</taxon>
    </lineage>
</organism>
<evidence type="ECO:0000256" key="1">
    <source>
        <dbReference type="SAM" id="MobiDB-lite"/>
    </source>
</evidence>
<reference evidence="2" key="1">
    <citation type="journal article" date="2014" name="Front. Microbiol.">
        <title>High frequency of phylogenetically diverse reductive dehalogenase-homologous genes in deep subseafloor sedimentary metagenomes.</title>
        <authorList>
            <person name="Kawai M."/>
            <person name="Futagami T."/>
            <person name="Toyoda A."/>
            <person name="Takaki Y."/>
            <person name="Nishi S."/>
            <person name="Hori S."/>
            <person name="Arai W."/>
            <person name="Tsubouchi T."/>
            <person name="Morono Y."/>
            <person name="Uchiyama I."/>
            <person name="Ito T."/>
            <person name="Fujiyama A."/>
            <person name="Inagaki F."/>
            <person name="Takami H."/>
        </authorList>
    </citation>
    <scope>NUCLEOTIDE SEQUENCE</scope>
    <source>
        <strain evidence="2">Expedition CK06-06</strain>
    </source>
</reference>
<accession>X1Q389</accession>
<feature type="non-terminal residue" evidence="2">
    <location>
        <position position="1"/>
    </location>
</feature>